<comment type="cofactor">
    <cofactor evidence="2">
        <name>[3Fe-4S] cluster</name>
        <dbReference type="ChEBI" id="CHEBI:21137"/>
    </cofactor>
</comment>
<dbReference type="GO" id="GO:0006537">
    <property type="term" value="P:glutamate biosynthetic process"/>
    <property type="evidence" value="ECO:0007669"/>
    <property type="project" value="UniProtKB-KW"/>
</dbReference>
<reference evidence="21" key="2">
    <citation type="journal article" date="2011" name="Microb. Ecol.">
        <title>Taxonomic and Functional Metagenomic Profiling of the Microbial Community in the Anoxic Sediment of a Sub-saline Shallow Lake (Laguna de Carrizo, Central Spain).</title>
        <authorList>
            <person name="Ferrer M."/>
            <person name="Guazzaroni M.E."/>
            <person name="Richter M."/>
            <person name="Garcia-Salamanca A."/>
            <person name="Yarza P."/>
            <person name="Suarez-Suarez A."/>
            <person name="Solano J."/>
            <person name="Alcaide M."/>
            <person name="van Dillewijn P."/>
            <person name="Molina-Henares M.A."/>
            <person name="Lopez-Cortes N."/>
            <person name="Al-Ramahi Y."/>
            <person name="Guerrero C."/>
            <person name="Acosta A."/>
            <person name="de Eugenio L.I."/>
            <person name="Martinez V."/>
            <person name="Marques S."/>
            <person name="Rojo F."/>
            <person name="Santero E."/>
            <person name="Genilloud O."/>
            <person name="Perez-Perez J."/>
            <person name="Rossello-Mora R."/>
            <person name="Ramos J.L."/>
        </authorList>
    </citation>
    <scope>NUCLEOTIDE SEQUENCE</scope>
</reference>
<evidence type="ECO:0000256" key="2">
    <source>
        <dbReference type="ARBA" id="ARBA00001927"/>
    </source>
</evidence>
<evidence type="ECO:0000256" key="16">
    <source>
        <dbReference type="ARBA" id="ARBA00029440"/>
    </source>
</evidence>
<accession>D9PMG2</accession>
<keyword evidence="5" id="KW-0028">Amino-acid biosynthesis</keyword>
<evidence type="ECO:0000259" key="19">
    <source>
        <dbReference type="Pfam" id="PF01645"/>
    </source>
</evidence>
<evidence type="ECO:0000259" key="18">
    <source>
        <dbReference type="Pfam" id="PF01493"/>
    </source>
</evidence>
<dbReference type="InterPro" id="IPR013785">
    <property type="entry name" value="Aldolase_TIM"/>
</dbReference>
<keyword evidence="11" id="KW-0560">Oxidoreductase</keyword>
<evidence type="ECO:0000256" key="3">
    <source>
        <dbReference type="ARBA" id="ARBA00001974"/>
    </source>
</evidence>
<dbReference type="AlphaFoldDB" id="D9PMG2"/>
<dbReference type="SUPFAM" id="SSF69336">
    <property type="entry name" value="Alpha subunit of glutamate synthase, C-terminal domain"/>
    <property type="match status" value="1"/>
</dbReference>
<evidence type="ECO:0000256" key="12">
    <source>
        <dbReference type="ARBA" id="ARBA00023004"/>
    </source>
</evidence>
<evidence type="ECO:0000256" key="10">
    <source>
        <dbReference type="ARBA" id="ARBA00022962"/>
    </source>
</evidence>
<dbReference type="PANTHER" id="PTHR43100:SF1">
    <property type="entry name" value="GLUTAMATE SYNTHASE [NADPH] SMALL CHAIN"/>
    <property type="match status" value="1"/>
</dbReference>
<evidence type="ECO:0000256" key="5">
    <source>
        <dbReference type="ARBA" id="ARBA00022605"/>
    </source>
</evidence>
<dbReference type="EMBL" id="ADZX01000830">
    <property type="protein sequence ID" value="EFK95252.1"/>
    <property type="molecule type" value="Genomic_DNA"/>
</dbReference>
<evidence type="ECO:0000259" key="20">
    <source>
        <dbReference type="Pfam" id="PF04898"/>
    </source>
</evidence>
<evidence type="ECO:0000256" key="11">
    <source>
        <dbReference type="ARBA" id="ARBA00023002"/>
    </source>
</evidence>
<dbReference type="GO" id="GO:0051538">
    <property type="term" value="F:3 iron, 4 sulfur cluster binding"/>
    <property type="evidence" value="ECO:0007669"/>
    <property type="project" value="UniProtKB-KW"/>
</dbReference>
<keyword evidence="6" id="KW-0285">Flavoprotein</keyword>
<keyword evidence="12" id="KW-0408">Iron</keyword>
<dbReference type="InterPro" id="IPR051394">
    <property type="entry name" value="Glutamate_Synthase"/>
</dbReference>
<feature type="domain" description="Glutamate synthase" evidence="19">
    <location>
        <begin position="363"/>
        <end position="727"/>
    </location>
</feature>
<dbReference type="Pfam" id="PF01645">
    <property type="entry name" value="Glu_synthase"/>
    <property type="match status" value="1"/>
</dbReference>
<comment type="pathway">
    <text evidence="16">Amino-acid biosynthesis.</text>
</comment>
<organism evidence="21">
    <name type="scientific">sediment metagenome</name>
    <dbReference type="NCBI Taxonomy" id="749907"/>
    <lineage>
        <taxon>unclassified sequences</taxon>
        <taxon>metagenomes</taxon>
        <taxon>ecological metagenomes</taxon>
    </lineage>
</organism>
<protein>
    <submittedName>
        <fullName evidence="21">Glutamate synthase, large subunit</fullName>
    </submittedName>
</protein>
<dbReference type="CDD" id="cd00982">
    <property type="entry name" value="gltB_C"/>
    <property type="match status" value="1"/>
</dbReference>
<dbReference type="FunFam" id="2.160.20.60:FF:000001">
    <property type="entry name" value="Glutamate synthase, large subunit"/>
    <property type="match status" value="1"/>
</dbReference>
<evidence type="ECO:0000313" key="21">
    <source>
        <dbReference type="EMBL" id="EFK95252.1"/>
    </source>
</evidence>
<dbReference type="FunFam" id="3.20.20.70:FF:000031">
    <property type="entry name" value="Glutamate synthase 1 [NADH]"/>
    <property type="match status" value="1"/>
</dbReference>
<keyword evidence="8" id="KW-0479">Metal-binding</keyword>
<dbReference type="InterPro" id="IPR006982">
    <property type="entry name" value="Glu_synth_centr_N"/>
</dbReference>
<comment type="similarity">
    <text evidence="4">Belongs to the glutamate synthase family.</text>
</comment>
<dbReference type="Pfam" id="PF01493">
    <property type="entry name" value="GXGXG"/>
    <property type="match status" value="1"/>
</dbReference>
<name>D9PMG2_9ZZZZ</name>
<keyword evidence="13" id="KW-0411">Iron-sulfur</keyword>
<evidence type="ECO:0000256" key="13">
    <source>
        <dbReference type="ARBA" id="ARBA00023014"/>
    </source>
</evidence>
<keyword evidence="14" id="KW-0314">Glutamate biosynthesis</keyword>
<dbReference type="FunFam" id="3.20.20.70:FF:000061">
    <property type="entry name" value="Glutamate synthase large subunit"/>
    <property type="match status" value="1"/>
</dbReference>
<dbReference type="InterPro" id="IPR002489">
    <property type="entry name" value="Glu_synth_asu_C"/>
</dbReference>
<feature type="domain" description="Glutamate synthase alpha subunit C-terminal" evidence="18">
    <location>
        <begin position="808"/>
        <end position="994"/>
    </location>
</feature>
<dbReference type="NCBIfam" id="NF008730">
    <property type="entry name" value="PRK11750.1"/>
    <property type="match status" value="1"/>
</dbReference>
<evidence type="ECO:0000256" key="14">
    <source>
        <dbReference type="ARBA" id="ARBA00023164"/>
    </source>
</evidence>
<evidence type="ECO:0000256" key="7">
    <source>
        <dbReference type="ARBA" id="ARBA00022643"/>
    </source>
</evidence>
<dbReference type="PANTHER" id="PTHR43100">
    <property type="entry name" value="GLUTAMATE SYNTHASE [NADPH] SMALL CHAIN"/>
    <property type="match status" value="1"/>
</dbReference>
<dbReference type="InterPro" id="IPR002932">
    <property type="entry name" value="Glu_synthdom"/>
</dbReference>
<feature type="domain" description="Glutamate synthase central-N" evidence="20">
    <location>
        <begin position="20"/>
        <end position="302"/>
    </location>
</feature>
<dbReference type="InterPro" id="IPR036485">
    <property type="entry name" value="Glu_synth_asu_C_sf"/>
</dbReference>
<evidence type="ECO:0000256" key="17">
    <source>
        <dbReference type="SAM" id="MobiDB-lite"/>
    </source>
</evidence>
<evidence type="ECO:0000256" key="4">
    <source>
        <dbReference type="ARBA" id="ARBA00009716"/>
    </source>
</evidence>
<dbReference type="Gene3D" id="3.20.20.70">
    <property type="entry name" value="Aldolase class I"/>
    <property type="match status" value="2"/>
</dbReference>
<dbReference type="SUPFAM" id="SSF51395">
    <property type="entry name" value="FMN-linked oxidoreductases"/>
    <property type="match status" value="1"/>
</dbReference>
<dbReference type="Gene3D" id="2.160.20.60">
    <property type="entry name" value="Glutamate synthase, alpha subunit, C-terminal domain"/>
    <property type="match status" value="1"/>
</dbReference>
<comment type="caution">
    <text evidence="21">The sequence shown here is derived from an EMBL/GenBank/DDBJ whole genome shotgun (WGS) entry which is preliminary data.</text>
</comment>
<evidence type="ECO:0000256" key="9">
    <source>
        <dbReference type="ARBA" id="ARBA00022827"/>
    </source>
</evidence>
<dbReference type="GO" id="GO:0015930">
    <property type="term" value="F:glutamate synthase activity"/>
    <property type="evidence" value="ECO:0007669"/>
    <property type="project" value="InterPro"/>
</dbReference>
<dbReference type="Pfam" id="PF04898">
    <property type="entry name" value="Glu_syn_central"/>
    <property type="match status" value="1"/>
</dbReference>
<dbReference type="GO" id="GO:0046872">
    <property type="term" value="F:metal ion binding"/>
    <property type="evidence" value="ECO:0007669"/>
    <property type="project" value="UniProtKB-KW"/>
</dbReference>
<keyword evidence="7" id="KW-0288">FMN</keyword>
<evidence type="ECO:0000256" key="8">
    <source>
        <dbReference type="ARBA" id="ARBA00022723"/>
    </source>
</evidence>
<dbReference type="CDD" id="cd02808">
    <property type="entry name" value="GltS_FMN"/>
    <property type="match status" value="1"/>
</dbReference>
<keyword evidence="15" id="KW-0003">3Fe-4S</keyword>
<gene>
    <name evidence="21" type="ORF">LDC_2740</name>
</gene>
<feature type="region of interest" description="Disordered" evidence="17">
    <location>
        <begin position="451"/>
        <end position="470"/>
    </location>
</feature>
<comment type="cofactor">
    <cofactor evidence="3">
        <name>FAD</name>
        <dbReference type="ChEBI" id="CHEBI:57692"/>
    </cofactor>
</comment>
<keyword evidence="10" id="KW-0315">Glutamine amidotransferase</keyword>
<evidence type="ECO:0000256" key="6">
    <source>
        <dbReference type="ARBA" id="ARBA00022630"/>
    </source>
</evidence>
<proteinExistence type="inferred from homology"/>
<feature type="non-terminal residue" evidence="21">
    <location>
        <position position="1"/>
    </location>
</feature>
<reference evidence="21" key="1">
    <citation type="submission" date="2010-07" db="EMBL/GenBank/DDBJ databases">
        <authorList>
            <consortium name="CONSOLIDER consortium CSD2007-00005"/>
            <person name="Guazzaroni M.-E."/>
            <person name="Richter M."/>
            <person name="Garcia-Salamanca A."/>
            <person name="Yarza P."/>
            <person name="Ferrer M."/>
        </authorList>
    </citation>
    <scope>NUCLEOTIDE SEQUENCE</scope>
</reference>
<evidence type="ECO:0000256" key="15">
    <source>
        <dbReference type="ARBA" id="ARBA00023291"/>
    </source>
</evidence>
<sequence length="1064" mass="116984">EIETGHEESPDMGDQYDKYYTSFNYSLEDTDKIIKEMATTGKEPIGSMGNDVPIAVLSKKPYRLFNYFKQLFAQVTNPPIDHIREELVMTLSGYLGSLQQNLLDKSPDHVKMVRFKNPVINNTYFQIVKNLRYKGFSAASLKLLFDASGGAESLQITVDQLCLDAEKAVDEGKNYIILSDRGITEKLAPIPSLMAVSAVHHHLVKTRKRMQIDIVVESAEPREVMHFALLFGYGASIINPYMSFAVIDKLVKRKEIQLDYQKAEENYVHAINKGILKIMSKMGISTLRSYRSSQIFEAIGIHQDVIDRYFAGTNSRIGGIGMSELTEEILIPHKEAYSIDKHPDLLTEGVYSYKKNGEHHGWNPDTISLLQWSTRSGDYGKFKEYSKMVDSDNVRPGFIRGLLKIKSNPIPIAEVEPVEDIMKRFVTGAMSYGSISREAHETLAIAMNRIGGRSNTGEGGEDPERFKPLENGDSVRSAIKQVASGRFGVTTHYLVNADEIQIKIAQGAKPGEGGQLPGHKVDKIIAKTRYSIPGITLISPPPHHDIYSIEDLAQLIFDLKNVNPDAKISVKLVSETGVGTIAAGVTKAGADLITISGYEGGTGASPSSSIKHAGLPLELGLAETQQTLVMNNLRRKVLLQADGQLKNGRDIITAALLGAEEFGFATSALIVLGCVMMRKCHLNTCPVGVATQNAELRKRFKGKADYLVTFFRFLAEEVRENLAELGFRSLDDIIGRADLLERNYDIDHWKIRKLDLSSLLMMPAEASENPLHCIEKQENKLVNLLDSKLISIAEKAINEKQPVEIEHEIHNTDRTAGAMLSGKITKLHGPDGLPDGTIKCRLRGSAGQSFGAFLVPGVELHLEGDSNDYLGKGLSGGRIIVIPPAGSTFAPDKNIIIGNTSLYGATRGEAYICGVAGERFAVRNSGVTAVVEGVGNHCCEYMTGGRVVVLGSTGSNFAAGMSGGIAYVLNETGNFDYYCNMGMVELSLVDESSDIAELKDLISRHYKYTGSTKAKTILDDINRYIPMFIKVIPYDFKKVLQEQKLEELKKKIAGVELDLEISAS</sequence>
<keyword evidence="9" id="KW-0274">FAD</keyword>
<evidence type="ECO:0000256" key="1">
    <source>
        <dbReference type="ARBA" id="ARBA00001917"/>
    </source>
</evidence>
<comment type="cofactor">
    <cofactor evidence="1">
        <name>FMN</name>
        <dbReference type="ChEBI" id="CHEBI:58210"/>
    </cofactor>
</comment>